<dbReference type="EMBL" id="BARU01006738">
    <property type="protein sequence ID" value="GAH36220.1"/>
    <property type="molecule type" value="Genomic_DNA"/>
</dbReference>
<keyword evidence="1" id="KW-0808">Transferase</keyword>
<dbReference type="CDD" id="cd07773">
    <property type="entry name" value="ASKHA_NBD_FGGY_FK"/>
    <property type="match status" value="1"/>
</dbReference>
<dbReference type="AlphaFoldDB" id="X1FUJ8"/>
<dbReference type="Pfam" id="PF02782">
    <property type="entry name" value="FGGY_C"/>
    <property type="match status" value="1"/>
</dbReference>
<dbReference type="InterPro" id="IPR043129">
    <property type="entry name" value="ATPase_NBD"/>
</dbReference>
<dbReference type="InterPro" id="IPR018485">
    <property type="entry name" value="FGGY_C"/>
</dbReference>
<dbReference type="PROSITE" id="PS00445">
    <property type="entry name" value="FGGY_KINASES_2"/>
    <property type="match status" value="1"/>
</dbReference>
<dbReference type="GO" id="GO:0016773">
    <property type="term" value="F:phosphotransferase activity, alcohol group as acceptor"/>
    <property type="evidence" value="ECO:0007669"/>
    <property type="project" value="InterPro"/>
</dbReference>
<evidence type="ECO:0000259" key="4">
    <source>
        <dbReference type="Pfam" id="PF02782"/>
    </source>
</evidence>
<dbReference type="PANTHER" id="PTHR43095:SF5">
    <property type="entry name" value="XYLULOSE KINASE"/>
    <property type="match status" value="1"/>
</dbReference>
<dbReference type="InterPro" id="IPR018484">
    <property type="entry name" value="FGGY_N"/>
</dbReference>
<dbReference type="Gene3D" id="3.30.420.40">
    <property type="match status" value="2"/>
</dbReference>
<name>X1FUJ8_9ZZZZ</name>
<dbReference type="Pfam" id="PF00370">
    <property type="entry name" value="FGGY_N"/>
    <property type="match status" value="1"/>
</dbReference>
<protein>
    <recommendedName>
        <fullName evidence="6">Carbohydrate kinase FGGY C-terminal domain-containing protein</fullName>
    </recommendedName>
</protein>
<dbReference type="InterPro" id="IPR018483">
    <property type="entry name" value="Carb_kinase_FGGY_CS"/>
</dbReference>
<organism evidence="5">
    <name type="scientific">marine sediment metagenome</name>
    <dbReference type="NCBI Taxonomy" id="412755"/>
    <lineage>
        <taxon>unclassified sequences</taxon>
        <taxon>metagenomes</taxon>
        <taxon>ecological metagenomes</taxon>
    </lineage>
</organism>
<accession>X1FUJ8</accession>
<comment type="caution">
    <text evidence="5">The sequence shown here is derived from an EMBL/GenBank/DDBJ whole genome shotgun (WGS) entry which is preliminary data.</text>
</comment>
<evidence type="ECO:0000259" key="3">
    <source>
        <dbReference type="Pfam" id="PF00370"/>
    </source>
</evidence>
<keyword evidence="2" id="KW-0418">Kinase</keyword>
<dbReference type="InterPro" id="IPR050406">
    <property type="entry name" value="FGGY_Carb_Kinase"/>
</dbReference>
<reference evidence="5" key="1">
    <citation type="journal article" date="2014" name="Front. Microbiol.">
        <title>High frequency of phylogenetically diverse reductive dehalogenase-homologous genes in deep subseafloor sedimentary metagenomes.</title>
        <authorList>
            <person name="Kawai M."/>
            <person name="Futagami T."/>
            <person name="Toyoda A."/>
            <person name="Takaki Y."/>
            <person name="Nishi S."/>
            <person name="Hori S."/>
            <person name="Arai W."/>
            <person name="Tsubouchi T."/>
            <person name="Morono Y."/>
            <person name="Uchiyama I."/>
            <person name="Ito T."/>
            <person name="Fujiyama A."/>
            <person name="Inagaki F."/>
            <person name="Takami H."/>
        </authorList>
    </citation>
    <scope>NUCLEOTIDE SEQUENCE</scope>
    <source>
        <strain evidence="5">Expedition CK06-06</strain>
    </source>
</reference>
<dbReference type="GO" id="GO:0005975">
    <property type="term" value="P:carbohydrate metabolic process"/>
    <property type="evidence" value="ECO:0007669"/>
    <property type="project" value="InterPro"/>
</dbReference>
<evidence type="ECO:0008006" key="6">
    <source>
        <dbReference type="Google" id="ProtNLM"/>
    </source>
</evidence>
<sequence length="328" mass="36372">MEKKKWSAKILDYAGINQNQLADIYPSGEVIGKINRKIAHTLRLPTNVLLVTGGHDVTCAALGAGAIKKGVGGDILGTAEIFGVTVESNSVAKKTRPSNFACYCHVVPNRFWLMTLNQTCGLLLRWYRDNFGEPEVKLAEKEGKDVFDLIVSKSKPDIAESMVLPHFVGSGTPWIDARSKGAIVGLTIHTNKADIIRAILEAVIYEQKISIDIFEKYGVDVREIRAVGGGSKSRFWLQIRSDILGKTVLTLETEEASCLGTAILANYALGNYPSIENGAEQMVKMKDRIEPNKKLYSRYQQRYLIYQELYPALKKINYSLQQISSRGG</sequence>
<dbReference type="SUPFAM" id="SSF53067">
    <property type="entry name" value="Actin-like ATPase domain"/>
    <property type="match status" value="2"/>
</dbReference>
<gene>
    <name evidence="5" type="ORF">S03H2_13276</name>
</gene>
<feature type="domain" description="Carbohydrate kinase FGGY C-terminal" evidence="4">
    <location>
        <begin position="76"/>
        <end position="269"/>
    </location>
</feature>
<dbReference type="GO" id="GO:0016301">
    <property type="term" value="F:kinase activity"/>
    <property type="evidence" value="ECO:0007669"/>
    <property type="project" value="UniProtKB-KW"/>
</dbReference>
<evidence type="ECO:0000256" key="1">
    <source>
        <dbReference type="ARBA" id="ARBA00022679"/>
    </source>
</evidence>
<feature type="domain" description="Carbohydrate kinase FGGY N-terminal" evidence="3">
    <location>
        <begin position="1"/>
        <end position="63"/>
    </location>
</feature>
<proteinExistence type="predicted"/>
<dbReference type="PANTHER" id="PTHR43095">
    <property type="entry name" value="SUGAR KINASE"/>
    <property type="match status" value="1"/>
</dbReference>
<evidence type="ECO:0000313" key="5">
    <source>
        <dbReference type="EMBL" id="GAH36220.1"/>
    </source>
</evidence>
<evidence type="ECO:0000256" key="2">
    <source>
        <dbReference type="ARBA" id="ARBA00022777"/>
    </source>
</evidence>